<organism evidence="2 3">
    <name type="scientific">Tabrizicola soli</name>
    <dbReference type="NCBI Taxonomy" id="2185115"/>
    <lineage>
        <taxon>Bacteria</taxon>
        <taxon>Pseudomonadati</taxon>
        <taxon>Pseudomonadota</taxon>
        <taxon>Alphaproteobacteria</taxon>
        <taxon>Rhodobacterales</taxon>
        <taxon>Paracoccaceae</taxon>
        <taxon>Tabrizicola</taxon>
    </lineage>
</organism>
<sequence length="149" mass="17472">MNDNSAAKREAEDRHDAELADYLRRIGARSLAAELDDLRFRNRILEAQRWLDNHDALISEHALHREKYDQRLLANQAWVFDKAQTYNNFVVTLGYAGMFGIWSFVRDEMDPWDMKLIAVLLGSSLVMFMLWTMAQAIWIMRSAVRLQTH</sequence>
<keyword evidence="3" id="KW-1185">Reference proteome</keyword>
<evidence type="ECO:0000313" key="2">
    <source>
        <dbReference type="EMBL" id="MFC3088276.1"/>
    </source>
</evidence>
<keyword evidence="1" id="KW-0472">Membrane</keyword>
<reference evidence="3" key="1">
    <citation type="journal article" date="2019" name="Int. J. Syst. Evol. Microbiol.">
        <title>The Global Catalogue of Microorganisms (GCM) 10K type strain sequencing project: providing services to taxonomists for standard genome sequencing and annotation.</title>
        <authorList>
            <consortium name="The Broad Institute Genomics Platform"/>
            <consortium name="The Broad Institute Genome Sequencing Center for Infectious Disease"/>
            <person name="Wu L."/>
            <person name="Ma J."/>
        </authorList>
    </citation>
    <scope>NUCLEOTIDE SEQUENCE [LARGE SCALE GENOMIC DNA]</scope>
    <source>
        <strain evidence="3">KCTC 62102</strain>
    </source>
</reference>
<dbReference type="RefSeq" id="WP_197646533.1">
    <property type="nucleotide sequence ID" value="NZ_JAEACP010000018.1"/>
</dbReference>
<dbReference type="EMBL" id="JBHRSM010000051">
    <property type="protein sequence ID" value="MFC3088276.1"/>
    <property type="molecule type" value="Genomic_DNA"/>
</dbReference>
<protein>
    <recommendedName>
        <fullName evidence="4">DUF4231 domain-containing protein</fullName>
    </recommendedName>
</protein>
<evidence type="ECO:0000313" key="3">
    <source>
        <dbReference type="Proteomes" id="UP001595445"/>
    </source>
</evidence>
<accession>A0ABV7DZF2</accession>
<comment type="caution">
    <text evidence="2">The sequence shown here is derived from an EMBL/GenBank/DDBJ whole genome shotgun (WGS) entry which is preliminary data.</text>
</comment>
<keyword evidence="1" id="KW-1133">Transmembrane helix</keyword>
<dbReference type="Proteomes" id="UP001595445">
    <property type="component" value="Unassembled WGS sequence"/>
</dbReference>
<proteinExistence type="predicted"/>
<gene>
    <name evidence="2" type="ORF">ACFOD6_19730</name>
</gene>
<evidence type="ECO:0000256" key="1">
    <source>
        <dbReference type="SAM" id="Phobius"/>
    </source>
</evidence>
<evidence type="ECO:0008006" key="4">
    <source>
        <dbReference type="Google" id="ProtNLM"/>
    </source>
</evidence>
<feature type="transmembrane region" description="Helical" evidence="1">
    <location>
        <begin position="117"/>
        <end position="140"/>
    </location>
</feature>
<keyword evidence="1" id="KW-0812">Transmembrane</keyword>
<name>A0ABV7DZF2_9RHOB</name>
<feature type="transmembrane region" description="Helical" evidence="1">
    <location>
        <begin position="86"/>
        <end position="105"/>
    </location>
</feature>